<dbReference type="OrthoDB" id="5594999at2759"/>
<protein>
    <submittedName>
        <fullName evidence="3">UDENN FLCN/SMCR8-type domain-containing protein</fullName>
    </submittedName>
</protein>
<keyword evidence="2" id="KW-1185">Reference proteome</keyword>
<name>A0A158PF74_ANGCS</name>
<gene>
    <name evidence="1" type="ORF">ACOC_LOCUS2966</name>
</gene>
<evidence type="ECO:0000313" key="1">
    <source>
        <dbReference type="EMBL" id="VDM54551.1"/>
    </source>
</evidence>
<reference evidence="1 2" key="2">
    <citation type="submission" date="2018-11" db="EMBL/GenBank/DDBJ databases">
        <authorList>
            <consortium name="Pathogen Informatics"/>
        </authorList>
    </citation>
    <scope>NUCLEOTIDE SEQUENCE [LARGE SCALE GENOMIC DNA]</scope>
    <source>
        <strain evidence="1 2">Costa Rica</strain>
    </source>
</reference>
<dbReference type="Proteomes" id="UP000267027">
    <property type="component" value="Unassembled WGS sequence"/>
</dbReference>
<proteinExistence type="predicted"/>
<organism evidence="3">
    <name type="scientific">Angiostrongylus costaricensis</name>
    <name type="common">Nematode worm</name>
    <dbReference type="NCBI Taxonomy" id="334426"/>
    <lineage>
        <taxon>Eukaryota</taxon>
        <taxon>Metazoa</taxon>
        <taxon>Ecdysozoa</taxon>
        <taxon>Nematoda</taxon>
        <taxon>Chromadorea</taxon>
        <taxon>Rhabditida</taxon>
        <taxon>Rhabditina</taxon>
        <taxon>Rhabditomorpha</taxon>
        <taxon>Strongyloidea</taxon>
        <taxon>Metastrongylidae</taxon>
        <taxon>Angiostrongylus</taxon>
    </lineage>
</organism>
<accession>A0A158PF74</accession>
<reference evidence="3" key="1">
    <citation type="submission" date="2016-04" db="UniProtKB">
        <authorList>
            <consortium name="WormBaseParasite"/>
        </authorList>
    </citation>
    <scope>IDENTIFICATION</scope>
</reference>
<dbReference type="EMBL" id="UYYA01000729">
    <property type="protein sequence ID" value="VDM54551.1"/>
    <property type="molecule type" value="Genomic_DNA"/>
</dbReference>
<dbReference type="AlphaFoldDB" id="A0A158PF74"/>
<evidence type="ECO:0000313" key="3">
    <source>
        <dbReference type="WBParaSite" id="ACOC_0000296501-mRNA-1"/>
    </source>
</evidence>
<sequence length="248" mass="27644">MAGTVVRDRTLNELCLVNDDDDSEHSAEEEACTDLRVENSLQSATLTIWLFRRGDMYGNVACYCQGCNHHMASRHIEVLLQLPGSILGHAPTLVLFDVESPLKIAAHKLFDGDDIYKIRNALTTLLIAPMALSGSNIQYIFGLPRGILMDQSTFTPHTFLVNYTSGKHLLTVFLGFFPRVGFQLEVTCSSGDSTLPPQFEYFLRLTSIVNFRSAYAKVLNEPTTLLVGVIKNGTLPMSEYDQSVMRLF</sequence>
<dbReference type="WBParaSite" id="ACOC_0000296501-mRNA-1">
    <property type="protein sequence ID" value="ACOC_0000296501-mRNA-1"/>
    <property type="gene ID" value="ACOC_0000296501"/>
</dbReference>
<evidence type="ECO:0000313" key="2">
    <source>
        <dbReference type="Proteomes" id="UP000267027"/>
    </source>
</evidence>